<accession>A0A2M6YQ60</accession>
<proteinExistence type="predicted"/>
<dbReference type="AlphaFoldDB" id="A0A2M6YQ60"/>
<keyword evidence="1" id="KW-0812">Transmembrane</keyword>
<organism evidence="2 3">
    <name type="scientific">Candidatus Shapirobacteria bacterium CG07_land_8_20_14_0_80_39_12</name>
    <dbReference type="NCBI Taxonomy" id="1974480"/>
    <lineage>
        <taxon>Bacteria</taxon>
        <taxon>Candidatus Shapironibacteriota</taxon>
    </lineage>
</organism>
<comment type="caution">
    <text evidence="2">The sequence shown here is derived from an EMBL/GenBank/DDBJ whole genome shotgun (WGS) entry which is preliminary data.</text>
</comment>
<sequence>MINLPPELLTFLIAMTPIGELRAAIPIALSVYHLTPLKAFFWSVLGNLIPGFFFLWFLTPLTNFLEKHFYLLNRFFVWLFERTRKRHSQKFEAWGALALISFVAIPLPMTGVWSGTIAAFVFGIPYKKGVLMISLGAMIAGIIVTLVSLGILKI</sequence>
<dbReference type="EMBL" id="PEXA01000033">
    <property type="protein sequence ID" value="PIU33257.1"/>
    <property type="molecule type" value="Genomic_DNA"/>
</dbReference>
<keyword evidence="1" id="KW-1133">Transmembrane helix</keyword>
<gene>
    <name evidence="2" type="ORF">COT04_01045</name>
</gene>
<dbReference type="InterPro" id="IPR009577">
    <property type="entry name" value="Sm_multidrug_ex"/>
</dbReference>
<dbReference type="Proteomes" id="UP000229559">
    <property type="component" value="Unassembled WGS sequence"/>
</dbReference>
<dbReference type="PANTHER" id="PTHR36007">
    <property type="entry name" value="TRANSPORT PROTEIN-RELATED"/>
    <property type="match status" value="1"/>
</dbReference>
<feature type="transmembrane region" description="Helical" evidence="1">
    <location>
        <begin position="94"/>
        <end position="124"/>
    </location>
</feature>
<reference evidence="3" key="1">
    <citation type="submission" date="2017-09" db="EMBL/GenBank/DDBJ databases">
        <title>Depth-based differentiation of microbial function through sediment-hosted aquifers and enrichment of novel symbionts in the deep terrestrial subsurface.</title>
        <authorList>
            <person name="Probst A.J."/>
            <person name="Ladd B."/>
            <person name="Jarett J.K."/>
            <person name="Geller-Mcgrath D.E."/>
            <person name="Sieber C.M.K."/>
            <person name="Emerson J.B."/>
            <person name="Anantharaman K."/>
            <person name="Thomas B.C."/>
            <person name="Malmstrom R."/>
            <person name="Stieglmeier M."/>
            <person name="Klingl A."/>
            <person name="Woyke T."/>
            <person name="Ryan C.M."/>
            <person name="Banfield J.F."/>
        </authorList>
    </citation>
    <scope>NUCLEOTIDE SEQUENCE [LARGE SCALE GENOMIC DNA]</scope>
</reference>
<evidence type="ECO:0000256" key="1">
    <source>
        <dbReference type="SAM" id="Phobius"/>
    </source>
</evidence>
<name>A0A2M6YQ60_9BACT</name>
<feature type="transmembrane region" description="Helical" evidence="1">
    <location>
        <begin position="39"/>
        <end position="58"/>
    </location>
</feature>
<dbReference type="PANTHER" id="PTHR36007:SF2">
    <property type="entry name" value="TRANSPORT PROTEIN-RELATED"/>
    <property type="match status" value="1"/>
</dbReference>
<evidence type="ECO:0000313" key="2">
    <source>
        <dbReference type="EMBL" id="PIU33257.1"/>
    </source>
</evidence>
<dbReference type="Pfam" id="PF06695">
    <property type="entry name" value="Sm_multidrug_ex"/>
    <property type="match status" value="1"/>
</dbReference>
<feature type="transmembrane region" description="Helical" evidence="1">
    <location>
        <begin position="130"/>
        <end position="152"/>
    </location>
</feature>
<keyword evidence="1" id="KW-0472">Membrane</keyword>
<protein>
    <submittedName>
        <fullName evidence="2">Ligand-binding protein SH3</fullName>
    </submittedName>
</protein>
<evidence type="ECO:0000313" key="3">
    <source>
        <dbReference type="Proteomes" id="UP000229559"/>
    </source>
</evidence>